<dbReference type="AlphaFoldDB" id="A0A3M6V6V6"/>
<protein>
    <submittedName>
        <fullName evidence="1">Uncharacterized protein</fullName>
    </submittedName>
</protein>
<proteinExistence type="predicted"/>
<dbReference type="EMBL" id="QLLG01000799">
    <property type="protein sequence ID" value="RMX62288.1"/>
    <property type="molecule type" value="Genomic_DNA"/>
</dbReference>
<name>A0A3M6V6V6_9STRA</name>
<reference evidence="1 2" key="1">
    <citation type="submission" date="2018-06" db="EMBL/GenBank/DDBJ databases">
        <title>Comparative genomics of downy mildews reveals potential adaptations to biotrophy.</title>
        <authorList>
            <person name="Fletcher K."/>
            <person name="Klosterman S.J."/>
            <person name="Derevnina L."/>
            <person name="Martin F."/>
            <person name="Koike S."/>
            <person name="Reyes Chin-Wo S."/>
            <person name="Mou B."/>
            <person name="Michelmore R."/>
        </authorList>
    </citation>
    <scope>NUCLEOTIDE SEQUENCE [LARGE SCALE GENOMIC DNA]</scope>
    <source>
        <strain evidence="1 2">R14</strain>
    </source>
</reference>
<gene>
    <name evidence="1" type="ORF">DD238_008538</name>
</gene>
<evidence type="ECO:0000313" key="2">
    <source>
        <dbReference type="Proteomes" id="UP000282087"/>
    </source>
</evidence>
<keyword evidence="2" id="KW-1185">Reference proteome</keyword>
<accession>A0A3M6V6V6</accession>
<comment type="caution">
    <text evidence="1">The sequence shown here is derived from an EMBL/GenBank/DDBJ whole genome shotgun (WGS) entry which is preliminary data.</text>
</comment>
<dbReference type="Proteomes" id="UP000282087">
    <property type="component" value="Unassembled WGS sequence"/>
</dbReference>
<sequence length="87" mass="8603">MTTSPSSVVVSGGFSVEVPPGVVALSSPGSPSEDGLKLEFSPASKSLPKCLQVELAVGVGAEPDPNFGRLALALALALGLELELGVG</sequence>
<evidence type="ECO:0000313" key="1">
    <source>
        <dbReference type="EMBL" id="RMX62288.1"/>
    </source>
</evidence>
<organism evidence="1 2">
    <name type="scientific">Peronospora effusa</name>
    <dbReference type="NCBI Taxonomy" id="542832"/>
    <lineage>
        <taxon>Eukaryota</taxon>
        <taxon>Sar</taxon>
        <taxon>Stramenopiles</taxon>
        <taxon>Oomycota</taxon>
        <taxon>Peronosporomycetes</taxon>
        <taxon>Peronosporales</taxon>
        <taxon>Peronosporaceae</taxon>
        <taxon>Peronospora</taxon>
    </lineage>
</organism>